<sequence length="270" mass="27833">MKRLLAVLAVAATTLLFAAPAQAVTNGQPDNGRHPYVGLAVFDTLVAGQPAPAWRCSGTLLSPTVFLVAGHCTDGAVRARVWLSENVQTNTEYPNSGATSYDGTPHTYPGYCNSPCGNGLGEFAHFDVGLIVLSEPVPASVVSAYGQLPAVNVADSLATGTGVSVVGYGVQVNQRGGGQPVWTGQRVRLYAPTEVFGGQENTGDEFLKLRSNPGGGSGGTCFGDSGGPILLGDTVLAVNSFVTNNNCTGVTYAARVDLAPVRAWIDSFLG</sequence>
<dbReference type="PANTHER" id="PTHR24276:SF98">
    <property type="entry name" value="FI18310P1-RELATED"/>
    <property type="match status" value="1"/>
</dbReference>
<name>A0ABQ4BUH7_9ACTN</name>
<dbReference type="PROSITE" id="PS50240">
    <property type="entry name" value="TRYPSIN_DOM"/>
    <property type="match status" value="1"/>
</dbReference>
<dbReference type="PANTHER" id="PTHR24276">
    <property type="entry name" value="POLYSERASE-RELATED"/>
    <property type="match status" value="1"/>
</dbReference>
<dbReference type="InterPro" id="IPR001254">
    <property type="entry name" value="Trypsin_dom"/>
</dbReference>
<dbReference type="InterPro" id="IPR033116">
    <property type="entry name" value="TRYPSIN_SER"/>
</dbReference>
<proteinExistence type="inferred from homology"/>
<gene>
    <name evidence="5" type="ORF">Air01nite_02740</name>
</gene>
<keyword evidence="6" id="KW-1185">Reference proteome</keyword>
<protein>
    <recommendedName>
        <fullName evidence="4">Peptidase S1 domain-containing protein</fullName>
    </recommendedName>
</protein>
<dbReference type="PRINTS" id="PR00722">
    <property type="entry name" value="CHYMOTRYPSIN"/>
</dbReference>
<keyword evidence="3" id="KW-0732">Signal</keyword>
<keyword evidence="2" id="KW-1015">Disulfide bond</keyword>
<dbReference type="InterPro" id="IPR001314">
    <property type="entry name" value="Peptidase_S1A"/>
</dbReference>
<feature type="chain" id="PRO_5046023861" description="Peptidase S1 domain-containing protein" evidence="3">
    <location>
        <begin position="24"/>
        <end position="270"/>
    </location>
</feature>
<dbReference type="InterPro" id="IPR043504">
    <property type="entry name" value="Peptidase_S1_PA_chymotrypsin"/>
</dbReference>
<evidence type="ECO:0000259" key="4">
    <source>
        <dbReference type="PROSITE" id="PS50240"/>
    </source>
</evidence>
<comment type="caution">
    <text evidence="5">The sequence shown here is derived from an EMBL/GenBank/DDBJ whole genome shotgun (WGS) entry which is preliminary data.</text>
</comment>
<dbReference type="Proteomes" id="UP000624325">
    <property type="component" value="Unassembled WGS sequence"/>
</dbReference>
<accession>A0ABQ4BUH7</accession>
<dbReference type="PROSITE" id="PS00135">
    <property type="entry name" value="TRYPSIN_SER"/>
    <property type="match status" value="1"/>
</dbReference>
<evidence type="ECO:0000256" key="1">
    <source>
        <dbReference type="ARBA" id="ARBA00007664"/>
    </source>
</evidence>
<feature type="domain" description="Peptidase S1" evidence="4">
    <location>
        <begin position="24"/>
        <end position="270"/>
    </location>
</feature>
<dbReference type="RefSeq" id="WP_203699884.1">
    <property type="nucleotide sequence ID" value="NZ_BAAALU010000017.1"/>
</dbReference>
<dbReference type="InterPro" id="IPR050430">
    <property type="entry name" value="Peptidase_S1"/>
</dbReference>
<evidence type="ECO:0000256" key="2">
    <source>
        <dbReference type="ARBA" id="ARBA00023157"/>
    </source>
</evidence>
<dbReference type="Gene3D" id="2.40.10.10">
    <property type="entry name" value="Trypsin-like serine proteases"/>
    <property type="match status" value="1"/>
</dbReference>
<dbReference type="SMART" id="SM00020">
    <property type="entry name" value="Tryp_SPc"/>
    <property type="match status" value="1"/>
</dbReference>
<dbReference type="Pfam" id="PF00089">
    <property type="entry name" value="Trypsin"/>
    <property type="match status" value="1"/>
</dbReference>
<dbReference type="EMBL" id="BONC01000001">
    <property type="protein sequence ID" value="GIF54179.1"/>
    <property type="molecule type" value="Genomic_DNA"/>
</dbReference>
<dbReference type="SUPFAM" id="SSF50494">
    <property type="entry name" value="Trypsin-like serine proteases"/>
    <property type="match status" value="1"/>
</dbReference>
<feature type="signal peptide" evidence="3">
    <location>
        <begin position="1"/>
        <end position="23"/>
    </location>
</feature>
<evidence type="ECO:0000313" key="5">
    <source>
        <dbReference type="EMBL" id="GIF54179.1"/>
    </source>
</evidence>
<dbReference type="InterPro" id="IPR009003">
    <property type="entry name" value="Peptidase_S1_PA"/>
</dbReference>
<evidence type="ECO:0000313" key="6">
    <source>
        <dbReference type="Proteomes" id="UP000624325"/>
    </source>
</evidence>
<reference evidence="5 6" key="1">
    <citation type="submission" date="2021-01" db="EMBL/GenBank/DDBJ databases">
        <title>Whole genome shotgun sequence of Asanoa iriomotensis NBRC 100142.</title>
        <authorList>
            <person name="Komaki H."/>
            <person name="Tamura T."/>
        </authorList>
    </citation>
    <scope>NUCLEOTIDE SEQUENCE [LARGE SCALE GENOMIC DNA]</scope>
    <source>
        <strain evidence="5 6">NBRC 100142</strain>
    </source>
</reference>
<evidence type="ECO:0000256" key="3">
    <source>
        <dbReference type="SAM" id="SignalP"/>
    </source>
</evidence>
<comment type="similarity">
    <text evidence="1">Belongs to the peptidase S1 family.</text>
</comment>
<organism evidence="5 6">
    <name type="scientific">Asanoa iriomotensis</name>
    <dbReference type="NCBI Taxonomy" id="234613"/>
    <lineage>
        <taxon>Bacteria</taxon>
        <taxon>Bacillati</taxon>
        <taxon>Actinomycetota</taxon>
        <taxon>Actinomycetes</taxon>
        <taxon>Micromonosporales</taxon>
        <taxon>Micromonosporaceae</taxon>
        <taxon>Asanoa</taxon>
    </lineage>
</organism>